<evidence type="ECO:0000313" key="2">
    <source>
        <dbReference type="EMBL" id="SSA33675.1"/>
    </source>
</evidence>
<dbReference type="PANTHER" id="PTHR48207">
    <property type="entry name" value="SUCCINATE--HYDROXYMETHYLGLUTARATE COA-TRANSFERASE"/>
    <property type="match status" value="1"/>
</dbReference>
<dbReference type="EMBL" id="UESZ01000001">
    <property type="protein sequence ID" value="SSA33675.1"/>
    <property type="molecule type" value="Genomic_DNA"/>
</dbReference>
<dbReference type="InterPro" id="IPR003673">
    <property type="entry name" value="CoA-Trfase_fam_III"/>
</dbReference>
<dbReference type="Pfam" id="PF02515">
    <property type="entry name" value="CoA_transf_3"/>
    <property type="match status" value="1"/>
</dbReference>
<protein>
    <submittedName>
        <fullName evidence="2">Crotonobetainyl-CoA:carnitine CoA-transferase CaiB</fullName>
    </submittedName>
</protein>
<dbReference type="OrthoDB" id="9797653at2"/>
<reference evidence="3" key="1">
    <citation type="submission" date="2016-10" db="EMBL/GenBank/DDBJ databases">
        <authorList>
            <person name="Varghese N."/>
            <person name="Submissions S."/>
        </authorList>
    </citation>
    <scope>NUCLEOTIDE SEQUENCE [LARGE SCALE GENOMIC DNA]</scope>
    <source>
        <strain evidence="3">DSM 22951</strain>
    </source>
</reference>
<name>A0A2Y8ZP18_9MICO</name>
<dbReference type="GO" id="GO:0008410">
    <property type="term" value="F:CoA-transferase activity"/>
    <property type="evidence" value="ECO:0007669"/>
    <property type="project" value="TreeGrafter"/>
</dbReference>
<dbReference type="RefSeq" id="WP_109684343.1">
    <property type="nucleotide sequence ID" value="NZ_QGDN01000001.1"/>
</dbReference>
<dbReference type="InterPro" id="IPR023606">
    <property type="entry name" value="CoA-Trfase_III_dom_1_sf"/>
</dbReference>
<evidence type="ECO:0000256" key="1">
    <source>
        <dbReference type="ARBA" id="ARBA00022679"/>
    </source>
</evidence>
<keyword evidence="3" id="KW-1185">Reference proteome</keyword>
<organism evidence="2 3">
    <name type="scientific">Branchiibius hedensis</name>
    <dbReference type="NCBI Taxonomy" id="672460"/>
    <lineage>
        <taxon>Bacteria</taxon>
        <taxon>Bacillati</taxon>
        <taxon>Actinomycetota</taxon>
        <taxon>Actinomycetes</taxon>
        <taxon>Micrococcales</taxon>
        <taxon>Dermacoccaceae</taxon>
        <taxon>Branchiibius</taxon>
    </lineage>
</organism>
<dbReference type="SUPFAM" id="SSF89796">
    <property type="entry name" value="CoA-transferase family III (CaiB/BaiF)"/>
    <property type="match status" value="1"/>
</dbReference>
<dbReference type="InterPro" id="IPR044855">
    <property type="entry name" value="CoA-Trfase_III_dom3_sf"/>
</dbReference>
<dbReference type="Gene3D" id="3.40.50.10540">
    <property type="entry name" value="Crotonobetainyl-coa:carnitine coa-transferase, domain 1"/>
    <property type="match status" value="1"/>
</dbReference>
<gene>
    <name evidence="2" type="ORF">SAMN04489750_0960</name>
</gene>
<dbReference type="Gene3D" id="3.30.1540.10">
    <property type="entry name" value="formyl-coa transferase, domain 3"/>
    <property type="match status" value="1"/>
</dbReference>
<dbReference type="InterPro" id="IPR050483">
    <property type="entry name" value="CoA-transferase_III_domain"/>
</dbReference>
<evidence type="ECO:0000313" key="3">
    <source>
        <dbReference type="Proteomes" id="UP000250028"/>
    </source>
</evidence>
<sequence length="405" mass="43002">MTLPLEGYTVIAVEQAVAAPLASRQLADLGARVIKVERPGDGDLARGYDHLVHGTGSHFVWLNRGKESLAVDLKDPAGRDVVGRLIAEADVFLQNLAPGAAARLGLDADTLRATKPELVVVNLSGYGAGGDMETRKAYDMLVQAEAGLVSITGTPAEAVKTGIPTADIASGMYCTQAVLAALLRRERTGEGATIEVTMFEATAEWMGHPMYVQLYADRQIPRMGLSHAAIAPYDAYPTIDGQVLIGIQSDSGWRTLATSVFGNDALASDSRFTTNVLRVENRAACDAAVAEHTSRWTTADLSARLAETGVPAAQVSSVRDLVEHPQLQARRRWRTVDTEGGQVQALLPPVTFQDVEAAMGDVPALGQHTLNLLAEAGISSADAHSLVQRGAATQHSNRQPQEALS</sequence>
<dbReference type="AlphaFoldDB" id="A0A2Y8ZP18"/>
<accession>A0A2Y8ZP18</accession>
<dbReference type="Proteomes" id="UP000250028">
    <property type="component" value="Unassembled WGS sequence"/>
</dbReference>
<keyword evidence="1 2" id="KW-0808">Transferase</keyword>
<proteinExistence type="predicted"/>
<dbReference type="PANTHER" id="PTHR48207:SF3">
    <property type="entry name" value="SUCCINATE--HYDROXYMETHYLGLUTARATE COA-TRANSFERASE"/>
    <property type="match status" value="1"/>
</dbReference>